<evidence type="ECO:0000256" key="3">
    <source>
        <dbReference type="ARBA" id="ARBA00022839"/>
    </source>
</evidence>
<keyword evidence="6" id="KW-0614">Plasmid</keyword>
<evidence type="ECO:0000256" key="1">
    <source>
        <dbReference type="ARBA" id="ARBA00022722"/>
    </source>
</evidence>
<dbReference type="GO" id="GO:0006259">
    <property type="term" value="P:DNA metabolic process"/>
    <property type="evidence" value="ECO:0007669"/>
    <property type="project" value="UniProtKB-ARBA"/>
</dbReference>
<dbReference type="SUPFAM" id="SSF53098">
    <property type="entry name" value="Ribonuclease H-like"/>
    <property type="match status" value="1"/>
</dbReference>
<dbReference type="GO" id="GO:0008408">
    <property type="term" value="F:3'-5' exonuclease activity"/>
    <property type="evidence" value="ECO:0007669"/>
    <property type="project" value="TreeGrafter"/>
</dbReference>
<name>C6BPA9_RALP1</name>
<gene>
    <name evidence="6" type="ordered locus">Rpic12D_4798</name>
</gene>
<accession>C6BPA9</accession>
<dbReference type="KEGG" id="rpf:Rpic12D_4798"/>
<organism evidence="6">
    <name type="scientific">Ralstonia pickettii (strain 12D)</name>
    <dbReference type="NCBI Taxonomy" id="428406"/>
    <lineage>
        <taxon>Bacteria</taxon>
        <taxon>Pseudomonadati</taxon>
        <taxon>Pseudomonadota</taxon>
        <taxon>Betaproteobacteria</taxon>
        <taxon>Burkholderiales</taxon>
        <taxon>Burkholderiaceae</taxon>
        <taxon>Ralstonia</taxon>
    </lineage>
</organism>
<keyword evidence="3 6" id="KW-0269">Exonuclease</keyword>
<dbReference type="EMBL" id="CP001646">
    <property type="protein sequence ID" value="ACS66033.1"/>
    <property type="molecule type" value="Genomic_DNA"/>
</dbReference>
<evidence type="ECO:0000259" key="5">
    <source>
        <dbReference type="SMART" id="SM00479"/>
    </source>
</evidence>
<evidence type="ECO:0000256" key="4">
    <source>
        <dbReference type="SAM" id="MobiDB-lite"/>
    </source>
</evidence>
<evidence type="ECO:0000313" key="6">
    <source>
        <dbReference type="EMBL" id="ACS66033.1"/>
    </source>
</evidence>
<dbReference type="AlphaFoldDB" id="C6BPA9"/>
<feature type="region of interest" description="Disordered" evidence="4">
    <location>
        <begin position="1"/>
        <end position="35"/>
    </location>
</feature>
<evidence type="ECO:0000256" key="2">
    <source>
        <dbReference type="ARBA" id="ARBA00022801"/>
    </source>
</evidence>
<reference evidence="6" key="1">
    <citation type="submission" date="2009-06" db="EMBL/GenBank/DDBJ databases">
        <title>Complete sequence plasmid 1 of Ralstonia pickettii 12D.</title>
        <authorList>
            <consortium name="US DOE Joint Genome Institute"/>
            <person name="Lucas S."/>
            <person name="Copeland A."/>
            <person name="Lapidus A."/>
            <person name="Glavina del Rio T."/>
            <person name="Dalin E."/>
            <person name="Tice H."/>
            <person name="Bruce D."/>
            <person name="Goodwin L."/>
            <person name="Pitluck S."/>
            <person name="Sims D."/>
            <person name="Meincke L."/>
            <person name="Brettin T."/>
            <person name="Detter J.C."/>
            <person name="Han C."/>
            <person name="Larimer F."/>
            <person name="Land M."/>
            <person name="Hauser L."/>
            <person name="Kyrpides N."/>
            <person name="Ovchinnikova G."/>
            <person name="Marsh T."/>
            <person name="Richardson P."/>
        </authorList>
    </citation>
    <scope>NUCLEOTIDE SEQUENCE [LARGE SCALE GENOMIC DNA]</scope>
    <source>
        <strain evidence="6">12D</strain>
        <plasmid>12D</plasmid>
        <plasmid evidence="6">pRp12D01</plasmid>
    </source>
</reference>
<dbReference type="HOGENOM" id="CLU_072795_0_0_4"/>
<dbReference type="Pfam" id="PF00929">
    <property type="entry name" value="RNase_T"/>
    <property type="match status" value="1"/>
</dbReference>
<geneLocation type="plasmid" evidence="6">
    <name>pRp12D01</name>
</geneLocation>
<proteinExistence type="predicted"/>
<dbReference type="InterPro" id="IPR013520">
    <property type="entry name" value="Ribonucl_H"/>
</dbReference>
<feature type="domain" description="Exonuclease" evidence="5">
    <location>
        <begin position="159"/>
        <end position="329"/>
    </location>
</feature>
<dbReference type="PANTHER" id="PTHR30231:SF4">
    <property type="entry name" value="PROTEIN NEN2"/>
    <property type="match status" value="1"/>
</dbReference>
<keyword evidence="2" id="KW-0378">Hydrolase</keyword>
<dbReference type="PANTHER" id="PTHR30231">
    <property type="entry name" value="DNA POLYMERASE III SUBUNIT EPSILON"/>
    <property type="match status" value="1"/>
</dbReference>
<dbReference type="CDD" id="cd06127">
    <property type="entry name" value="DEDDh"/>
    <property type="match status" value="1"/>
</dbReference>
<dbReference type="Gene3D" id="3.30.420.10">
    <property type="entry name" value="Ribonuclease H-like superfamily/Ribonuclease H"/>
    <property type="match status" value="1"/>
</dbReference>
<dbReference type="InterPro" id="IPR012337">
    <property type="entry name" value="RNaseH-like_sf"/>
</dbReference>
<sequence length="330" mass="35993">MPPDSEPEAEPNPPPGEFHTDQGTAGLTTEPEALKRSPLSRTVLKALRLKPAPGQKAVQRVWSRRRREYIELFDPALCVPMRAARTPSAAQLAALQAGRRTQTHADCAGCGRNLERVRLNQQGICSECVSSQEAEEASSRQEERRADLRALVDAAPPGRTVYLDTETTGLSAASGDELLELAVIDDAGKVLFETLIRPNHLTEWPAAQVIHGITPADVAGAPSLSAVLQGLAAAIEGAEALVIFNADFDLGFLPEPLRPLAKQKARCAMQAFALWCGEWDDYRYSYRWQNLQQAAAIAGHVWEGRAHRARADAFAVRTVWHWLRAAVVAG</sequence>
<dbReference type="InterPro" id="IPR036397">
    <property type="entry name" value="RNaseH_sf"/>
</dbReference>
<keyword evidence="1" id="KW-0540">Nuclease</keyword>
<dbReference type="GO" id="GO:0003676">
    <property type="term" value="F:nucleic acid binding"/>
    <property type="evidence" value="ECO:0007669"/>
    <property type="project" value="InterPro"/>
</dbReference>
<protein>
    <submittedName>
        <fullName evidence="6">Exonuclease RNase T and DNA polymerase III</fullName>
    </submittedName>
</protein>
<dbReference type="SMART" id="SM00479">
    <property type="entry name" value="EXOIII"/>
    <property type="match status" value="1"/>
</dbReference>